<dbReference type="AlphaFoldDB" id="M7AW11"/>
<dbReference type="Proteomes" id="UP000031443">
    <property type="component" value="Unassembled WGS sequence"/>
</dbReference>
<organism evidence="1 2">
    <name type="scientific">Chelonia mydas</name>
    <name type="common">Green sea-turtle</name>
    <name type="synonym">Chelonia agassizi</name>
    <dbReference type="NCBI Taxonomy" id="8469"/>
    <lineage>
        <taxon>Eukaryota</taxon>
        <taxon>Metazoa</taxon>
        <taxon>Chordata</taxon>
        <taxon>Craniata</taxon>
        <taxon>Vertebrata</taxon>
        <taxon>Euteleostomi</taxon>
        <taxon>Archelosauria</taxon>
        <taxon>Testudinata</taxon>
        <taxon>Testudines</taxon>
        <taxon>Cryptodira</taxon>
        <taxon>Durocryptodira</taxon>
        <taxon>Americhelydia</taxon>
        <taxon>Chelonioidea</taxon>
        <taxon>Cheloniidae</taxon>
        <taxon>Chelonia</taxon>
    </lineage>
</organism>
<evidence type="ECO:0000313" key="1">
    <source>
        <dbReference type="EMBL" id="EMP28909.1"/>
    </source>
</evidence>
<dbReference type="EMBL" id="KB559790">
    <property type="protein sequence ID" value="EMP28909.1"/>
    <property type="molecule type" value="Genomic_DNA"/>
</dbReference>
<keyword evidence="2" id="KW-1185">Reference proteome</keyword>
<evidence type="ECO:0000313" key="2">
    <source>
        <dbReference type="Proteomes" id="UP000031443"/>
    </source>
</evidence>
<accession>M7AW11</accession>
<name>M7AW11_CHEMY</name>
<reference evidence="2" key="1">
    <citation type="journal article" date="2013" name="Nat. Genet.">
        <title>The draft genomes of soft-shell turtle and green sea turtle yield insights into the development and evolution of the turtle-specific body plan.</title>
        <authorList>
            <person name="Wang Z."/>
            <person name="Pascual-Anaya J."/>
            <person name="Zadissa A."/>
            <person name="Li W."/>
            <person name="Niimura Y."/>
            <person name="Huang Z."/>
            <person name="Li C."/>
            <person name="White S."/>
            <person name="Xiong Z."/>
            <person name="Fang D."/>
            <person name="Wang B."/>
            <person name="Ming Y."/>
            <person name="Chen Y."/>
            <person name="Zheng Y."/>
            <person name="Kuraku S."/>
            <person name="Pignatelli M."/>
            <person name="Herrero J."/>
            <person name="Beal K."/>
            <person name="Nozawa M."/>
            <person name="Li Q."/>
            <person name="Wang J."/>
            <person name="Zhang H."/>
            <person name="Yu L."/>
            <person name="Shigenobu S."/>
            <person name="Wang J."/>
            <person name="Liu J."/>
            <person name="Flicek P."/>
            <person name="Searle S."/>
            <person name="Wang J."/>
            <person name="Kuratani S."/>
            <person name="Yin Y."/>
            <person name="Aken B."/>
            <person name="Zhang G."/>
            <person name="Irie N."/>
        </authorList>
    </citation>
    <scope>NUCLEOTIDE SEQUENCE [LARGE SCALE GENOMIC DNA]</scope>
</reference>
<protein>
    <submittedName>
        <fullName evidence="1">Uncharacterized protein</fullName>
    </submittedName>
</protein>
<sequence>MPMFCNKLLSAISYVYIYTPTASELLYRFSVDTMPAVGVLRSAFCTEPNYTSKYLDISLPMGNSNAAKAPNSASASEKGNDISDYFRFYDSELNAILGSDPTSIASCPVDTSQAAERGGNPEAEILDEEVELEEDVELPVGLPREAGSQELLSTPEVFNREQEADEMPDKLLWVVYGFKKWEAEKSVFQNMSAYAATADKLANSLPDFQT</sequence>
<proteinExistence type="predicted"/>
<gene>
    <name evidence="1" type="ORF">UY3_13937</name>
</gene>